<dbReference type="RefSeq" id="WP_058752506.1">
    <property type="nucleotide sequence ID" value="NZ_LDTE01000062.1"/>
</dbReference>
<feature type="chain" id="PRO_5007548883" evidence="1">
    <location>
        <begin position="17"/>
        <end position="153"/>
    </location>
</feature>
<name>A0A147ITC3_9SPHN</name>
<accession>A0A147ITC3</accession>
<feature type="signal peptide" evidence="1">
    <location>
        <begin position="1"/>
        <end position="16"/>
    </location>
</feature>
<dbReference type="AlphaFoldDB" id="A0A147ITC3"/>
<keyword evidence="1" id="KW-0732">Signal</keyword>
<protein>
    <submittedName>
        <fullName evidence="2">Uncharacterized protein</fullName>
    </submittedName>
</protein>
<dbReference type="OrthoDB" id="7584185at2"/>
<proteinExistence type="predicted"/>
<dbReference type="PATRIC" id="fig|33051.4.peg.2836"/>
<evidence type="ECO:0000313" key="2">
    <source>
        <dbReference type="EMBL" id="KTT98729.1"/>
    </source>
</evidence>
<evidence type="ECO:0000313" key="3">
    <source>
        <dbReference type="Proteomes" id="UP000074072"/>
    </source>
</evidence>
<sequence>MRTLAALVFLLLTASAAPVPSREQRKLMDDIERTITLPKGAQPLSAYGRNYAFDGDGRVVARYLLPFDPPKADEGCDVLLENFESRPCTKREIAASARSRARLRAAKTPAGQRRWYSNARSLPFIHDGGCMQVNVEYDVAIRRIVTVSCNGYA</sequence>
<comment type="caution">
    <text evidence="2">The sequence shown here is derived from an EMBL/GenBank/DDBJ whole genome shotgun (WGS) entry which is preliminary data.</text>
</comment>
<gene>
    <name evidence="2" type="ORF">SB4_10455</name>
</gene>
<reference evidence="2 3" key="1">
    <citation type="journal article" date="2016" name="Front. Microbiol.">
        <title>Genomic Resource of Rice Seed Associated Bacteria.</title>
        <authorList>
            <person name="Midha S."/>
            <person name="Bansal K."/>
            <person name="Sharma S."/>
            <person name="Kumar N."/>
            <person name="Patil P.P."/>
            <person name="Chaudhry V."/>
            <person name="Patil P.B."/>
        </authorList>
    </citation>
    <scope>NUCLEOTIDE SEQUENCE [LARGE SCALE GENOMIC DNA]</scope>
    <source>
        <strain evidence="2 3">SB4</strain>
    </source>
</reference>
<organism evidence="2 3">
    <name type="scientific">Sphingomonas sanguinis</name>
    <dbReference type="NCBI Taxonomy" id="33051"/>
    <lineage>
        <taxon>Bacteria</taxon>
        <taxon>Pseudomonadati</taxon>
        <taxon>Pseudomonadota</taxon>
        <taxon>Alphaproteobacteria</taxon>
        <taxon>Sphingomonadales</taxon>
        <taxon>Sphingomonadaceae</taxon>
        <taxon>Sphingomonas</taxon>
    </lineage>
</organism>
<dbReference type="EMBL" id="LDTE01000062">
    <property type="protein sequence ID" value="KTT98729.1"/>
    <property type="molecule type" value="Genomic_DNA"/>
</dbReference>
<dbReference type="Proteomes" id="UP000074072">
    <property type="component" value="Unassembled WGS sequence"/>
</dbReference>
<evidence type="ECO:0000256" key="1">
    <source>
        <dbReference type="SAM" id="SignalP"/>
    </source>
</evidence>